<keyword evidence="3" id="KW-0479">Metal-binding</keyword>
<dbReference type="SMART" id="SM00343">
    <property type="entry name" value="ZnF_C2HC"/>
    <property type="match status" value="1"/>
</dbReference>
<dbReference type="Proteomes" id="UP000824469">
    <property type="component" value="Unassembled WGS sequence"/>
</dbReference>
<protein>
    <submittedName>
        <fullName evidence="13">Uncharacterized protein</fullName>
    </submittedName>
</protein>
<keyword evidence="6" id="KW-0508">mRNA splicing</keyword>
<evidence type="ECO:0000256" key="7">
    <source>
        <dbReference type="ARBA" id="ARBA00023242"/>
    </source>
</evidence>
<dbReference type="AlphaFoldDB" id="A0AA38G5I0"/>
<feature type="compositionally biased region" description="Gly residues" evidence="10">
    <location>
        <begin position="73"/>
        <end position="90"/>
    </location>
</feature>
<dbReference type="SUPFAM" id="SSF54928">
    <property type="entry name" value="RNA-binding domain, RBD"/>
    <property type="match status" value="1"/>
</dbReference>
<dbReference type="GO" id="GO:0000398">
    <property type="term" value="P:mRNA splicing, via spliceosome"/>
    <property type="evidence" value="ECO:0007669"/>
    <property type="project" value="UniProtKB-ARBA"/>
</dbReference>
<dbReference type="Pfam" id="PF00098">
    <property type="entry name" value="zf-CCHC"/>
    <property type="match status" value="1"/>
</dbReference>
<evidence type="ECO:0000259" key="12">
    <source>
        <dbReference type="PROSITE" id="PS50158"/>
    </source>
</evidence>
<dbReference type="GO" id="GO:0008270">
    <property type="term" value="F:zinc ion binding"/>
    <property type="evidence" value="ECO:0007669"/>
    <property type="project" value="UniProtKB-KW"/>
</dbReference>
<dbReference type="PROSITE" id="PS50158">
    <property type="entry name" value="ZF_CCHC"/>
    <property type="match status" value="1"/>
</dbReference>
<evidence type="ECO:0000313" key="13">
    <source>
        <dbReference type="EMBL" id="KAH9314978.1"/>
    </source>
</evidence>
<keyword evidence="5" id="KW-0862">Zinc</keyword>
<dbReference type="CDD" id="cd12373">
    <property type="entry name" value="RRM_SRSF3_like"/>
    <property type="match status" value="1"/>
</dbReference>
<feature type="domain" description="RRM" evidence="11">
    <location>
        <begin position="2"/>
        <end position="73"/>
    </location>
</feature>
<evidence type="ECO:0000256" key="4">
    <source>
        <dbReference type="ARBA" id="ARBA00022771"/>
    </source>
</evidence>
<organism evidence="13 14">
    <name type="scientific">Taxus chinensis</name>
    <name type="common">Chinese yew</name>
    <name type="synonym">Taxus wallichiana var. chinensis</name>
    <dbReference type="NCBI Taxonomy" id="29808"/>
    <lineage>
        <taxon>Eukaryota</taxon>
        <taxon>Viridiplantae</taxon>
        <taxon>Streptophyta</taxon>
        <taxon>Embryophyta</taxon>
        <taxon>Tracheophyta</taxon>
        <taxon>Spermatophyta</taxon>
        <taxon>Pinopsida</taxon>
        <taxon>Pinidae</taxon>
        <taxon>Conifers II</taxon>
        <taxon>Cupressales</taxon>
        <taxon>Taxaceae</taxon>
        <taxon>Taxus</taxon>
    </lineage>
</organism>
<evidence type="ECO:0000313" key="14">
    <source>
        <dbReference type="Proteomes" id="UP000824469"/>
    </source>
</evidence>
<keyword evidence="4 8" id="KW-0863">Zinc-finger</keyword>
<dbReference type="Gene3D" id="4.10.60.10">
    <property type="entry name" value="Zinc finger, CCHC-type"/>
    <property type="match status" value="1"/>
</dbReference>
<accession>A0AA38G5I0</accession>
<dbReference type="EMBL" id="JAHRHJ020000005">
    <property type="protein sequence ID" value="KAH9314978.1"/>
    <property type="molecule type" value="Genomic_DNA"/>
</dbReference>
<feature type="region of interest" description="Disordered" evidence="10">
    <location>
        <begin position="62"/>
        <end position="94"/>
    </location>
</feature>
<evidence type="ECO:0000259" key="11">
    <source>
        <dbReference type="PROSITE" id="PS50102"/>
    </source>
</evidence>
<keyword evidence="2" id="KW-0507">mRNA processing</keyword>
<evidence type="ECO:0000256" key="5">
    <source>
        <dbReference type="ARBA" id="ARBA00022833"/>
    </source>
</evidence>
<reference evidence="13 14" key="1">
    <citation type="journal article" date="2021" name="Nat. Plants">
        <title>The Taxus genome provides insights into paclitaxel biosynthesis.</title>
        <authorList>
            <person name="Xiong X."/>
            <person name="Gou J."/>
            <person name="Liao Q."/>
            <person name="Li Y."/>
            <person name="Zhou Q."/>
            <person name="Bi G."/>
            <person name="Li C."/>
            <person name="Du R."/>
            <person name="Wang X."/>
            <person name="Sun T."/>
            <person name="Guo L."/>
            <person name="Liang H."/>
            <person name="Lu P."/>
            <person name="Wu Y."/>
            <person name="Zhang Z."/>
            <person name="Ro D.K."/>
            <person name="Shang Y."/>
            <person name="Huang S."/>
            <person name="Yan J."/>
        </authorList>
    </citation>
    <scope>NUCLEOTIDE SEQUENCE [LARGE SCALE GENOMIC DNA]</scope>
    <source>
        <strain evidence="13">Ta-2019</strain>
    </source>
</reference>
<evidence type="ECO:0000256" key="2">
    <source>
        <dbReference type="ARBA" id="ARBA00022664"/>
    </source>
</evidence>
<keyword evidence="7" id="KW-0539">Nucleus</keyword>
<evidence type="ECO:0000256" key="9">
    <source>
        <dbReference type="PROSITE-ProRule" id="PRU00176"/>
    </source>
</evidence>
<dbReference type="FunFam" id="3.30.70.330:FF:000214">
    <property type="entry name" value="Serine/arginine-rich splicing factor 7"/>
    <property type="match status" value="1"/>
</dbReference>
<dbReference type="GO" id="GO:0003723">
    <property type="term" value="F:RNA binding"/>
    <property type="evidence" value="ECO:0007669"/>
    <property type="project" value="UniProtKB-UniRule"/>
</dbReference>
<comment type="caution">
    <text evidence="13">The sequence shown here is derived from an EMBL/GenBank/DDBJ whole genome shotgun (WGS) entry which is preliminary data.</text>
</comment>
<evidence type="ECO:0000256" key="8">
    <source>
        <dbReference type="PROSITE-ProRule" id="PRU00047"/>
    </source>
</evidence>
<dbReference type="InterPro" id="IPR036875">
    <property type="entry name" value="Znf_CCHC_sf"/>
</dbReference>
<dbReference type="InterPro" id="IPR000504">
    <property type="entry name" value="RRM_dom"/>
</dbReference>
<name>A0AA38G5I0_TAXCH</name>
<dbReference type="PANTHER" id="PTHR23147">
    <property type="entry name" value="SERINE/ARGININE RICH SPLICING FACTOR"/>
    <property type="match status" value="1"/>
</dbReference>
<dbReference type="GO" id="GO:0005634">
    <property type="term" value="C:nucleus"/>
    <property type="evidence" value="ECO:0007669"/>
    <property type="project" value="UniProtKB-SubCell"/>
</dbReference>
<dbReference type="InterPro" id="IPR035979">
    <property type="entry name" value="RBD_domain_sf"/>
</dbReference>
<feature type="region of interest" description="Disordered" evidence="10">
    <location>
        <begin position="109"/>
        <end position="180"/>
    </location>
</feature>
<evidence type="ECO:0000256" key="1">
    <source>
        <dbReference type="ARBA" id="ARBA00004123"/>
    </source>
</evidence>
<feature type="compositionally biased region" description="Basic and acidic residues" evidence="10">
    <location>
        <begin position="168"/>
        <end position="180"/>
    </location>
</feature>
<dbReference type="InterPro" id="IPR001878">
    <property type="entry name" value="Znf_CCHC"/>
</dbReference>
<dbReference type="OMA" id="RIVWIAR"/>
<dbReference type="Pfam" id="PF00076">
    <property type="entry name" value="RRM_1"/>
    <property type="match status" value="1"/>
</dbReference>
<dbReference type="Gene3D" id="3.30.70.330">
    <property type="match status" value="1"/>
</dbReference>
<comment type="subcellular location">
    <subcellularLocation>
        <location evidence="1">Nucleus</location>
    </subcellularLocation>
</comment>
<sequence>MSKVYVGSLDSRTTEEELEDAFRAFGVLRSVWVARKPPGYAFIEFDDRRDAEDAIRALDGKNGWRVELSRSRGSGGGGPRGGGGGSGRGRGGSDLKCYECGASGHFARECRAGTASGRSSRGRRRSPSPQYRRSSPEYGWSPSRRSRSPHRSSASPKRAHNYSKSPPPRHERDVSPHVNG</sequence>
<dbReference type="InterPro" id="IPR050907">
    <property type="entry name" value="SRSF"/>
</dbReference>
<evidence type="ECO:0000256" key="3">
    <source>
        <dbReference type="ARBA" id="ARBA00022723"/>
    </source>
</evidence>
<dbReference type="PROSITE" id="PS50102">
    <property type="entry name" value="RRM"/>
    <property type="match status" value="1"/>
</dbReference>
<feature type="non-terminal residue" evidence="13">
    <location>
        <position position="1"/>
    </location>
</feature>
<dbReference type="SUPFAM" id="SSF57756">
    <property type="entry name" value="Retrovirus zinc finger-like domains"/>
    <property type="match status" value="1"/>
</dbReference>
<proteinExistence type="predicted"/>
<feature type="domain" description="CCHC-type" evidence="12">
    <location>
        <begin position="96"/>
        <end position="111"/>
    </location>
</feature>
<evidence type="ECO:0000256" key="6">
    <source>
        <dbReference type="ARBA" id="ARBA00023187"/>
    </source>
</evidence>
<keyword evidence="9" id="KW-0694">RNA-binding</keyword>
<keyword evidence="14" id="KW-1185">Reference proteome</keyword>
<dbReference type="InterPro" id="IPR012677">
    <property type="entry name" value="Nucleotide-bd_a/b_plait_sf"/>
</dbReference>
<evidence type="ECO:0000256" key="10">
    <source>
        <dbReference type="SAM" id="MobiDB-lite"/>
    </source>
</evidence>
<gene>
    <name evidence="13" type="ORF">KI387_023605</name>
</gene>
<dbReference type="SMART" id="SM00360">
    <property type="entry name" value="RRM"/>
    <property type="match status" value="1"/>
</dbReference>